<accession>A0A8H4IX90</accession>
<gene>
    <name evidence="2" type="ORF">GTA08_BOTSDO02323</name>
</gene>
<keyword evidence="3" id="KW-1185">Reference proteome</keyword>
<dbReference type="AlphaFoldDB" id="A0A8H4IX90"/>
<protein>
    <submittedName>
        <fullName evidence="2">Uncharacterized protein</fullName>
    </submittedName>
</protein>
<dbReference type="Proteomes" id="UP000572817">
    <property type="component" value="Unassembled WGS sequence"/>
</dbReference>
<comment type="caution">
    <text evidence="2">The sequence shown here is derived from an EMBL/GenBank/DDBJ whole genome shotgun (WGS) entry which is preliminary data.</text>
</comment>
<evidence type="ECO:0000256" key="1">
    <source>
        <dbReference type="SAM" id="MobiDB-lite"/>
    </source>
</evidence>
<evidence type="ECO:0000313" key="2">
    <source>
        <dbReference type="EMBL" id="KAF4308882.1"/>
    </source>
</evidence>
<reference evidence="2" key="1">
    <citation type="submission" date="2020-04" db="EMBL/GenBank/DDBJ databases">
        <title>Genome Assembly and Annotation of Botryosphaeria dothidea sdau 11-99, a Latent Pathogen of Apple Fruit Ring Rot in China.</title>
        <authorList>
            <person name="Yu C."/>
            <person name="Diao Y."/>
            <person name="Lu Q."/>
            <person name="Zhao J."/>
            <person name="Cui S."/>
            <person name="Peng C."/>
            <person name="He B."/>
            <person name="Liu H."/>
        </authorList>
    </citation>
    <scope>NUCLEOTIDE SEQUENCE [LARGE SCALE GENOMIC DNA]</scope>
    <source>
        <strain evidence="2">Sdau11-99</strain>
    </source>
</reference>
<evidence type="ECO:0000313" key="3">
    <source>
        <dbReference type="Proteomes" id="UP000572817"/>
    </source>
</evidence>
<dbReference type="EMBL" id="WWBZ02000016">
    <property type="protein sequence ID" value="KAF4308882.1"/>
    <property type="molecule type" value="Genomic_DNA"/>
</dbReference>
<feature type="compositionally biased region" description="Basic and acidic residues" evidence="1">
    <location>
        <begin position="267"/>
        <end position="278"/>
    </location>
</feature>
<feature type="compositionally biased region" description="Basic and acidic residues" evidence="1">
    <location>
        <begin position="297"/>
        <end position="308"/>
    </location>
</feature>
<dbReference type="PANTHER" id="PTHR40788">
    <property type="entry name" value="CLR5 DOMAIN-CONTAINING PROTEIN-RELATED"/>
    <property type="match status" value="1"/>
</dbReference>
<name>A0A8H4IX90_9PEZI</name>
<organism evidence="2 3">
    <name type="scientific">Botryosphaeria dothidea</name>
    <dbReference type="NCBI Taxonomy" id="55169"/>
    <lineage>
        <taxon>Eukaryota</taxon>
        <taxon>Fungi</taxon>
        <taxon>Dikarya</taxon>
        <taxon>Ascomycota</taxon>
        <taxon>Pezizomycotina</taxon>
        <taxon>Dothideomycetes</taxon>
        <taxon>Dothideomycetes incertae sedis</taxon>
        <taxon>Botryosphaeriales</taxon>
        <taxon>Botryosphaeriaceae</taxon>
        <taxon>Botryosphaeria</taxon>
    </lineage>
</organism>
<dbReference type="PANTHER" id="PTHR40788:SF1">
    <property type="entry name" value="IPA PROTEIN"/>
    <property type="match status" value="1"/>
</dbReference>
<proteinExistence type="predicted"/>
<sequence>MNEDFMFLKTKCRLHGDRIMSRWKKRSREKRELWLLQADPNLCVDRWHLLRYVCMDAHLPWEDARKLGKNFLLPYLSVDVLKNHLALFLSLLYNRTYYHPYMWAPSDSMELATGWNLCYLDVEISGACVAMYREKSLNKLKGPLPPEVARSLASKLKRFFDVGPLSGPKNQNWLQGLDASHETLQDVWKLFSLAYKDMMVRENLPEEDMQLSLEFLLGHASKEYLDACAEEREQAVRKAQASRTQGRMAIPDVNQFSAISDLGEPPENAKREIHEPKAKAKTRGQGSGNRETPSPEPAKDAGGEKKELDGRFAISNKRTLKVLKAMFPIIGEDVSKSIDWGAFVQAMADMAFSAQNNGGSSVVFLNQGQAAGTSGGKIIFHKPHPVPKIDLIMLQSWGKRMMKWFGWHRDRFFLAS</sequence>
<dbReference type="OrthoDB" id="2922289at2759"/>
<feature type="region of interest" description="Disordered" evidence="1">
    <location>
        <begin position="257"/>
        <end position="308"/>
    </location>
</feature>